<dbReference type="InterPro" id="IPR000757">
    <property type="entry name" value="Beta-glucanase-like"/>
</dbReference>
<gene>
    <name evidence="6 7" type="primary">LOC106058488</name>
</gene>
<dbReference type="OrthoDB" id="4781at2759"/>
<evidence type="ECO:0000313" key="7">
    <source>
        <dbReference type="RefSeq" id="XP_055892168.1"/>
    </source>
</evidence>
<dbReference type="SUPFAM" id="SSF49899">
    <property type="entry name" value="Concanavalin A-like lectins/glucanases"/>
    <property type="match status" value="1"/>
</dbReference>
<accession>A0A9W3AY77</accession>
<evidence type="ECO:0000259" key="4">
    <source>
        <dbReference type="PROSITE" id="PS51762"/>
    </source>
</evidence>
<feature type="region of interest" description="Disordered" evidence="2">
    <location>
        <begin position="291"/>
        <end position="310"/>
    </location>
</feature>
<dbReference type="GO" id="GO:0004553">
    <property type="term" value="F:hydrolase activity, hydrolyzing O-glycosyl compounds"/>
    <property type="evidence" value="ECO:0007669"/>
    <property type="project" value="InterPro"/>
</dbReference>
<keyword evidence="3" id="KW-0732">Signal</keyword>
<evidence type="ECO:0000256" key="2">
    <source>
        <dbReference type="SAM" id="MobiDB-lite"/>
    </source>
</evidence>
<dbReference type="AlphaFoldDB" id="A0A9W3AY77"/>
<dbReference type="InterPro" id="IPR013320">
    <property type="entry name" value="ConA-like_dom_sf"/>
</dbReference>
<dbReference type="PANTHER" id="PTHR10963">
    <property type="entry name" value="GLYCOSYL HYDROLASE-RELATED"/>
    <property type="match status" value="1"/>
</dbReference>
<feature type="compositionally biased region" description="Basic and acidic residues" evidence="2">
    <location>
        <begin position="300"/>
        <end position="310"/>
    </location>
</feature>
<reference evidence="6 7" key="1">
    <citation type="submission" date="2025-04" db="UniProtKB">
        <authorList>
            <consortium name="RefSeq"/>
        </authorList>
    </citation>
    <scope>IDENTIFICATION</scope>
</reference>
<dbReference type="OMA" id="HAGNPDP"/>
<keyword evidence="5" id="KW-1185">Reference proteome</keyword>
<evidence type="ECO:0000256" key="3">
    <source>
        <dbReference type="SAM" id="SignalP"/>
    </source>
</evidence>
<dbReference type="PANTHER" id="PTHR10963:SF55">
    <property type="entry name" value="GLYCOSIDE HYDROLASE FAMILY 16 PROTEIN"/>
    <property type="match status" value="1"/>
</dbReference>
<dbReference type="Proteomes" id="UP001165740">
    <property type="component" value="Chromosome 7"/>
</dbReference>
<dbReference type="GeneID" id="106058488"/>
<dbReference type="GO" id="GO:0005975">
    <property type="term" value="P:carbohydrate metabolic process"/>
    <property type="evidence" value="ECO:0007669"/>
    <property type="project" value="InterPro"/>
</dbReference>
<dbReference type="Gene3D" id="2.60.120.200">
    <property type="match status" value="1"/>
</dbReference>
<dbReference type="RefSeq" id="XP_055892167.1">
    <property type="nucleotide sequence ID" value="XM_056036192.1"/>
</dbReference>
<protein>
    <submittedName>
        <fullName evidence="6 7">Beta-1,3-glucan-binding protein-like</fullName>
    </submittedName>
</protein>
<organism evidence="5 7">
    <name type="scientific">Biomphalaria glabrata</name>
    <name type="common">Bloodfluke planorb</name>
    <name type="synonym">Freshwater snail</name>
    <dbReference type="NCBI Taxonomy" id="6526"/>
    <lineage>
        <taxon>Eukaryota</taxon>
        <taxon>Metazoa</taxon>
        <taxon>Spiralia</taxon>
        <taxon>Lophotrochozoa</taxon>
        <taxon>Mollusca</taxon>
        <taxon>Gastropoda</taxon>
        <taxon>Heterobranchia</taxon>
        <taxon>Euthyneura</taxon>
        <taxon>Panpulmonata</taxon>
        <taxon>Hygrophila</taxon>
        <taxon>Lymnaeoidea</taxon>
        <taxon>Planorbidae</taxon>
        <taxon>Biomphalaria</taxon>
    </lineage>
</organism>
<sequence>MRILFWTLVHLGVVLSSQVTIEYNKPVLKLTLPSLFTSSDVGHVIFRYTIDNVQKQGVGVLITEGWQYQTSDVSLDGAHEVSADAVIYNTKGNLKDATEKSTLKLVLAHRSAVQIPSPRRIRAVIFRDDFNIFNKASWRYEVTMSGGFNGEFEVYTNDPKNVYTHDGHLYIRPIPTVSDSRFDDNFLHTGHMDLKTIFGECTQSGNNGCSRTGGSEILPPIMSGKIKSVPTLRFGTLEVRARIPSGDWLWSAIWMVPTDRVYGAWPRSGEIDIMESKGNPGASGVGKVTSTLNWGPSADQNRKSTTHGEKHAANWHTQFHTWRLEWTPDHILTFVDNQQIMSVVPPDGGFWQKGGFSGTNLWSTGSKIAPFDQDFLLIFNVAVGATDGYFPDGNHYGNVTKPWDNHSPHPMLDFWKAQSAWLPTWQGENAALVIDWVEFKTL</sequence>
<feature type="chain" id="PRO_5044702968" evidence="3">
    <location>
        <begin position="17"/>
        <end position="442"/>
    </location>
</feature>
<evidence type="ECO:0000313" key="6">
    <source>
        <dbReference type="RefSeq" id="XP_055892167.1"/>
    </source>
</evidence>
<dbReference type="RefSeq" id="XP_055892168.1">
    <property type="nucleotide sequence ID" value="XM_056036193.1"/>
</dbReference>
<feature type="domain" description="GH16" evidence="4">
    <location>
        <begin position="167"/>
        <end position="442"/>
    </location>
</feature>
<evidence type="ECO:0000256" key="1">
    <source>
        <dbReference type="ARBA" id="ARBA00006865"/>
    </source>
</evidence>
<dbReference type="Pfam" id="PF00722">
    <property type="entry name" value="Glyco_hydro_16"/>
    <property type="match status" value="1"/>
</dbReference>
<dbReference type="PROSITE" id="PS51762">
    <property type="entry name" value="GH16_2"/>
    <property type="match status" value="1"/>
</dbReference>
<dbReference type="InterPro" id="IPR050546">
    <property type="entry name" value="Glycosyl_Hydrlase_16"/>
</dbReference>
<comment type="similarity">
    <text evidence="1">Belongs to the glycosyl hydrolase 16 family.</text>
</comment>
<evidence type="ECO:0000313" key="5">
    <source>
        <dbReference type="Proteomes" id="UP001165740"/>
    </source>
</evidence>
<name>A0A9W3AY77_BIOGL</name>
<proteinExistence type="inferred from homology"/>
<feature type="signal peptide" evidence="3">
    <location>
        <begin position="1"/>
        <end position="16"/>
    </location>
</feature>